<dbReference type="OrthoDB" id="3270899at2759"/>
<accession>A0A550CDV4</accession>
<sequence>MYSQTKLKEGMQELVDFVDANLDELIAMEKRDRRTQVSNLEVFCRMDIGILTSRDSLKYTVLGVERGLTTNMFGWSDWLGAVLDITFVAHLLPELMGCTVPGCPAIDLEYDMKILTSYILAPKRRTKKSVL</sequence>
<comment type="caution">
    <text evidence="1">The sequence shown here is derived from an EMBL/GenBank/DDBJ whole genome shotgun (WGS) entry which is preliminary data.</text>
</comment>
<keyword evidence="2" id="KW-1185">Reference proteome</keyword>
<gene>
    <name evidence="1" type="ORF">BD626DRAFT_42542</name>
</gene>
<dbReference type="AlphaFoldDB" id="A0A550CDV4"/>
<dbReference type="EMBL" id="VDMD01000011">
    <property type="protein sequence ID" value="TRM62876.1"/>
    <property type="molecule type" value="Genomic_DNA"/>
</dbReference>
<protein>
    <submittedName>
        <fullName evidence="1">Uncharacterized protein</fullName>
    </submittedName>
</protein>
<organism evidence="1 2">
    <name type="scientific">Schizophyllum amplum</name>
    <dbReference type="NCBI Taxonomy" id="97359"/>
    <lineage>
        <taxon>Eukaryota</taxon>
        <taxon>Fungi</taxon>
        <taxon>Dikarya</taxon>
        <taxon>Basidiomycota</taxon>
        <taxon>Agaricomycotina</taxon>
        <taxon>Agaricomycetes</taxon>
        <taxon>Agaricomycetidae</taxon>
        <taxon>Agaricales</taxon>
        <taxon>Schizophyllaceae</taxon>
        <taxon>Schizophyllum</taxon>
    </lineage>
</organism>
<evidence type="ECO:0000313" key="1">
    <source>
        <dbReference type="EMBL" id="TRM62876.1"/>
    </source>
</evidence>
<proteinExistence type="predicted"/>
<name>A0A550CDV4_9AGAR</name>
<reference evidence="1 2" key="1">
    <citation type="journal article" date="2019" name="New Phytol.">
        <title>Comparative genomics reveals unique wood-decay strategies and fruiting body development in the Schizophyllaceae.</title>
        <authorList>
            <person name="Almasi E."/>
            <person name="Sahu N."/>
            <person name="Krizsan K."/>
            <person name="Balint B."/>
            <person name="Kovacs G.M."/>
            <person name="Kiss B."/>
            <person name="Cseklye J."/>
            <person name="Drula E."/>
            <person name="Henrissat B."/>
            <person name="Nagy I."/>
            <person name="Chovatia M."/>
            <person name="Adam C."/>
            <person name="LaButti K."/>
            <person name="Lipzen A."/>
            <person name="Riley R."/>
            <person name="Grigoriev I.V."/>
            <person name="Nagy L.G."/>
        </authorList>
    </citation>
    <scope>NUCLEOTIDE SEQUENCE [LARGE SCALE GENOMIC DNA]</scope>
    <source>
        <strain evidence="1 2">NL-1724</strain>
    </source>
</reference>
<dbReference type="Proteomes" id="UP000320762">
    <property type="component" value="Unassembled WGS sequence"/>
</dbReference>
<evidence type="ECO:0000313" key="2">
    <source>
        <dbReference type="Proteomes" id="UP000320762"/>
    </source>
</evidence>